<evidence type="ECO:0000256" key="2">
    <source>
        <dbReference type="ARBA" id="ARBA00023157"/>
    </source>
</evidence>
<reference evidence="6 7" key="1">
    <citation type="journal article" date="2010" name="Nature">
        <title>The sequence and de novo assembly of the giant panda genome.</title>
        <authorList>
            <person name="Li R."/>
            <person name="Fan W."/>
            <person name="Tian G."/>
            <person name="Zhu H."/>
            <person name="He L."/>
            <person name="Cai J."/>
            <person name="Huang Q."/>
            <person name="Cai Q."/>
            <person name="Li B."/>
            <person name="Bai Y."/>
            <person name="Zhang Z."/>
            <person name="Zhang Y."/>
            <person name="Wang W."/>
            <person name="Li J."/>
            <person name="Wei F."/>
            <person name="Li H."/>
            <person name="Jian M."/>
            <person name="Li J."/>
            <person name="Zhang Z."/>
            <person name="Nielsen R."/>
            <person name="Li D."/>
            <person name="Gu W."/>
            <person name="Yang Z."/>
            <person name="Xuan Z."/>
            <person name="Ryder O.A."/>
            <person name="Leung F.C."/>
            <person name="Zhou Y."/>
            <person name="Cao J."/>
            <person name="Sun X."/>
            <person name="Fu Y."/>
            <person name="Fang X."/>
            <person name="Guo X."/>
            <person name="Wang B."/>
            <person name="Hou R."/>
            <person name="Shen F."/>
            <person name="Mu B."/>
            <person name="Ni P."/>
            <person name="Lin R."/>
            <person name="Qian W."/>
            <person name="Wang G."/>
            <person name="Yu C."/>
            <person name="Nie W."/>
            <person name="Wang J."/>
            <person name="Wu Z."/>
            <person name="Liang H."/>
            <person name="Min J."/>
            <person name="Wu Q."/>
            <person name="Cheng S."/>
            <person name="Ruan J."/>
            <person name="Wang M."/>
            <person name="Shi Z."/>
            <person name="Wen M."/>
            <person name="Liu B."/>
            <person name="Ren X."/>
            <person name="Zheng H."/>
            <person name="Dong D."/>
            <person name="Cook K."/>
            <person name="Shan G."/>
            <person name="Zhang H."/>
            <person name="Kosiol C."/>
            <person name="Xie X."/>
            <person name="Lu Z."/>
            <person name="Zheng H."/>
            <person name="Li Y."/>
            <person name="Steiner C.C."/>
            <person name="Lam T.T."/>
            <person name="Lin S."/>
            <person name="Zhang Q."/>
            <person name="Li G."/>
            <person name="Tian J."/>
            <person name="Gong T."/>
            <person name="Liu H."/>
            <person name="Zhang D."/>
            <person name="Fang L."/>
            <person name="Ye C."/>
            <person name="Zhang J."/>
            <person name="Hu W."/>
            <person name="Xu A."/>
            <person name="Ren Y."/>
            <person name="Zhang G."/>
            <person name="Bruford M.W."/>
            <person name="Li Q."/>
            <person name="Ma L."/>
            <person name="Guo Y."/>
            <person name="An N."/>
            <person name="Hu Y."/>
            <person name="Zheng Y."/>
            <person name="Shi Y."/>
            <person name="Li Z."/>
            <person name="Liu Q."/>
            <person name="Chen Y."/>
            <person name="Zhao J."/>
            <person name="Qu N."/>
            <person name="Zhao S."/>
            <person name="Tian F."/>
            <person name="Wang X."/>
            <person name="Wang H."/>
            <person name="Xu L."/>
            <person name="Liu X."/>
            <person name="Vinar T."/>
            <person name="Wang Y."/>
            <person name="Lam T.W."/>
            <person name="Yiu S.M."/>
            <person name="Liu S."/>
            <person name="Zhang H."/>
            <person name="Li D."/>
            <person name="Huang Y."/>
            <person name="Wang X."/>
            <person name="Yang G."/>
            <person name="Jiang Z."/>
            <person name="Wang J."/>
            <person name="Qin N."/>
            <person name="Li L."/>
            <person name="Li J."/>
            <person name="Bolund L."/>
            <person name="Kristiansen K."/>
            <person name="Wong G.K."/>
            <person name="Olson M."/>
            <person name="Zhang X."/>
            <person name="Li S."/>
            <person name="Yang H."/>
            <person name="Wang J."/>
            <person name="Wang J."/>
        </authorList>
    </citation>
    <scope>NUCLEOTIDE SEQUENCE [LARGE SCALE GENOMIC DNA]</scope>
</reference>
<evidence type="ECO:0000256" key="4">
    <source>
        <dbReference type="ARBA" id="ARBA00023319"/>
    </source>
</evidence>
<dbReference type="Ensembl" id="ENSAMET00000037782.1">
    <property type="protein sequence ID" value="ENSAMEP00000031647.1"/>
    <property type="gene ID" value="ENSAMEG00000007407.2"/>
</dbReference>
<feature type="domain" description="Ig-like" evidence="5">
    <location>
        <begin position="563"/>
        <end position="637"/>
    </location>
</feature>
<dbReference type="GO" id="GO:0005886">
    <property type="term" value="C:plasma membrane"/>
    <property type="evidence" value="ECO:0007669"/>
    <property type="project" value="TreeGrafter"/>
</dbReference>
<keyword evidence="2" id="KW-1015">Disulfide bond</keyword>
<keyword evidence="1" id="KW-0677">Repeat</keyword>
<dbReference type="SUPFAM" id="SSF48726">
    <property type="entry name" value="Immunoglobulin"/>
    <property type="match status" value="5"/>
</dbReference>
<evidence type="ECO:0000259" key="5">
    <source>
        <dbReference type="PROSITE" id="PS50835"/>
    </source>
</evidence>
<organism evidence="6 7">
    <name type="scientific">Ailuropoda melanoleuca</name>
    <name type="common">Giant panda</name>
    <dbReference type="NCBI Taxonomy" id="9646"/>
    <lineage>
        <taxon>Eukaryota</taxon>
        <taxon>Metazoa</taxon>
        <taxon>Chordata</taxon>
        <taxon>Craniata</taxon>
        <taxon>Vertebrata</taxon>
        <taxon>Euteleostomi</taxon>
        <taxon>Mammalia</taxon>
        <taxon>Eutheria</taxon>
        <taxon>Laurasiatheria</taxon>
        <taxon>Carnivora</taxon>
        <taxon>Caniformia</taxon>
        <taxon>Ursidae</taxon>
        <taxon>Ailuropoda</taxon>
    </lineage>
</organism>
<dbReference type="PANTHER" id="PTHR11738:SF184">
    <property type="entry name" value="ALPHA-1B-GLYCOPROTEIN"/>
    <property type="match status" value="1"/>
</dbReference>
<dbReference type="GeneTree" id="ENSGT01150000286974"/>
<gene>
    <name evidence="6" type="primary">A1BG</name>
</gene>
<name>A0A7N5JWW0_AILME</name>
<dbReference type="InterPro" id="IPR036179">
    <property type="entry name" value="Ig-like_dom_sf"/>
</dbReference>
<dbReference type="Proteomes" id="UP000008912">
    <property type="component" value="Unassembled WGS sequence"/>
</dbReference>
<dbReference type="PANTHER" id="PTHR11738">
    <property type="entry name" value="MHC CLASS I NK CELL RECEPTOR"/>
    <property type="match status" value="1"/>
</dbReference>
<evidence type="ECO:0000256" key="1">
    <source>
        <dbReference type="ARBA" id="ARBA00022737"/>
    </source>
</evidence>
<evidence type="ECO:0000313" key="6">
    <source>
        <dbReference type="Ensembl" id="ENSAMEP00000031647.1"/>
    </source>
</evidence>
<dbReference type="GO" id="GO:0005576">
    <property type="term" value="C:extracellular region"/>
    <property type="evidence" value="ECO:0007669"/>
    <property type="project" value="Ensembl"/>
</dbReference>
<feature type="domain" description="Ig-like" evidence="5">
    <location>
        <begin position="467"/>
        <end position="536"/>
    </location>
</feature>
<dbReference type="AlphaFoldDB" id="A0A7N5JWW0"/>
<keyword evidence="4" id="KW-0393">Immunoglobulin domain</keyword>
<dbReference type="FunFam" id="2.60.40.10:FF:000033">
    <property type="entry name" value="Killer cell immunoglobulin-like receptor"/>
    <property type="match status" value="2"/>
</dbReference>
<dbReference type="Pfam" id="PF13895">
    <property type="entry name" value="Ig_2"/>
    <property type="match status" value="1"/>
</dbReference>
<dbReference type="InterPro" id="IPR003598">
    <property type="entry name" value="Ig_sub2"/>
</dbReference>
<dbReference type="GO" id="GO:0002764">
    <property type="term" value="P:immune response-regulating signaling pathway"/>
    <property type="evidence" value="ECO:0007669"/>
    <property type="project" value="TreeGrafter"/>
</dbReference>
<dbReference type="InterPro" id="IPR003599">
    <property type="entry name" value="Ig_sub"/>
</dbReference>
<dbReference type="InParanoid" id="A0A7N5JWW0"/>
<dbReference type="PROSITE" id="PS50835">
    <property type="entry name" value="IG_LIKE"/>
    <property type="match status" value="2"/>
</dbReference>
<dbReference type="InterPro" id="IPR050412">
    <property type="entry name" value="Ig-like_Receptors_ImmuneReg"/>
</dbReference>
<reference evidence="6" key="2">
    <citation type="submission" date="2025-08" db="UniProtKB">
        <authorList>
            <consortium name="Ensembl"/>
        </authorList>
    </citation>
    <scope>IDENTIFICATION</scope>
</reference>
<sequence>MAWQCSQAHFCVSRSRGSALSHVAALPGKGNDGCPEEQGISSGPWGPSEHTIRSGPPFWEGQIIGKRSMPLAAPLPPSPWLGLYHPRHSLAGARLNIMFTLGAFLMFWGEMLGPGFLGEGGRRRDRNGGLTRAVSTGLSLGPATEAAIGESGGGSQGKVGTCRGGPLSWAPALTSTHHAAFETRPNLWAEAESLLEPWANLTLTCQARMKTPAFELFKDGVTQELVHLNVPAMEHRFLLGAVTSDTWGLYRCRSGMGRGWTQLSNLVEVTGAESLPPPLLSTEPVSWITPGLKTKLLCHGGFHGMTFLLRREGDDQFLEVAEAPEHAEATFPVHQPGNYSCSYRTHEAGVPSEPSATVTVEELEAPLPPTLSFRGESAAVLRSGAGASLTCVAPLSGVDFQLQQGEKELLVPRSSTSPDRIFFDLNAVALGNGGLYTCRYRLHGEQTWSSDSAPVELLLSDETLPAPELSAEPATLHPAPGALVQLRCRAPRAGLRFALVREDAKRRVHAVLSPAGTEATFELRDVSVVDSANYSCVYVDTAPPFEGSAPSAVLELRVDGPPPRPRLQPLWSGAVVPGRDAVLRCEGQVPDVVPEVTFELLRADEEEPSTTLWTSHPSADLVLTYVGPQHAGNYSCRYRSWSPKPFVSELSDPVVLQVAGELFPLVL</sequence>
<protein>
    <submittedName>
        <fullName evidence="6">Alpha-1-B glycoprotein</fullName>
    </submittedName>
</protein>
<dbReference type="InterPro" id="IPR007110">
    <property type="entry name" value="Ig-like_dom"/>
</dbReference>
<proteinExistence type="predicted"/>
<accession>A0A7N5JWW0</accession>
<keyword evidence="3" id="KW-0325">Glycoprotein</keyword>
<evidence type="ECO:0000256" key="3">
    <source>
        <dbReference type="ARBA" id="ARBA00023180"/>
    </source>
</evidence>
<reference evidence="6" key="3">
    <citation type="submission" date="2025-09" db="UniProtKB">
        <authorList>
            <consortium name="Ensembl"/>
        </authorList>
    </citation>
    <scope>IDENTIFICATION</scope>
</reference>
<dbReference type="SMART" id="SM00408">
    <property type="entry name" value="IGc2"/>
    <property type="match status" value="3"/>
</dbReference>
<evidence type="ECO:0000313" key="7">
    <source>
        <dbReference type="Proteomes" id="UP000008912"/>
    </source>
</evidence>
<dbReference type="SMART" id="SM00409">
    <property type="entry name" value="IG"/>
    <property type="match status" value="3"/>
</dbReference>
<dbReference type="InterPro" id="IPR013783">
    <property type="entry name" value="Ig-like_fold"/>
</dbReference>
<dbReference type="Gene3D" id="2.60.40.10">
    <property type="entry name" value="Immunoglobulins"/>
    <property type="match status" value="5"/>
</dbReference>
<keyword evidence="7" id="KW-1185">Reference proteome</keyword>